<dbReference type="InterPro" id="IPR003661">
    <property type="entry name" value="HisK_dim/P_dom"/>
</dbReference>
<dbReference type="InterPro" id="IPR000700">
    <property type="entry name" value="PAS-assoc_C"/>
</dbReference>
<name>A0A372NW91_9SPHI</name>
<dbReference type="InterPro" id="IPR004358">
    <property type="entry name" value="Sig_transdc_His_kin-like_C"/>
</dbReference>
<dbReference type="PROSITE" id="PS50113">
    <property type="entry name" value="PAC"/>
    <property type="match status" value="1"/>
</dbReference>
<dbReference type="GO" id="GO:0016036">
    <property type="term" value="P:cellular response to phosphate starvation"/>
    <property type="evidence" value="ECO:0007669"/>
    <property type="project" value="TreeGrafter"/>
</dbReference>
<reference evidence="9 10" key="1">
    <citation type="submission" date="2018-08" db="EMBL/GenBank/DDBJ databases">
        <title>Mucilaginibacter sp. MYSH2.</title>
        <authorList>
            <person name="Seo T."/>
        </authorList>
    </citation>
    <scope>NUCLEOTIDE SEQUENCE [LARGE SCALE GENOMIC DNA]</scope>
    <source>
        <strain evidence="9 10">MYSH2</strain>
    </source>
</reference>
<dbReference type="FunFam" id="3.30.565.10:FF:000006">
    <property type="entry name" value="Sensor histidine kinase WalK"/>
    <property type="match status" value="1"/>
</dbReference>
<dbReference type="CDD" id="cd00075">
    <property type="entry name" value="HATPase"/>
    <property type="match status" value="1"/>
</dbReference>
<dbReference type="GO" id="GO:0004721">
    <property type="term" value="F:phosphoprotein phosphatase activity"/>
    <property type="evidence" value="ECO:0007669"/>
    <property type="project" value="TreeGrafter"/>
</dbReference>
<dbReference type="InterPro" id="IPR036890">
    <property type="entry name" value="HATPase_C_sf"/>
</dbReference>
<dbReference type="Pfam" id="PF02518">
    <property type="entry name" value="HATPase_c"/>
    <property type="match status" value="1"/>
</dbReference>
<dbReference type="Pfam" id="PF08447">
    <property type="entry name" value="PAS_3"/>
    <property type="match status" value="1"/>
</dbReference>
<sequence>MAENTVPQPLYKKYLEGGGEMGELIRTFDWSATVLGTPDTWPQSLLLTLSTMLKSRFPMFLFWGKEYIQFYNDAYRPSLGATGKHPTALGGRGEDSWQEIWPIMTPQLERAMRGESTYSENELVPMFRDGKIDDVYWTYSYCPVITEDGTSGGALVICHETTSSVKALKTVDDTITKLQFAIEAAELGTWDLDPATNKFVGNKRTAEWFGLPHTPDIPLNNAIEAIAPEDRERVGNSIMDAMKPGADGNYDISYTIVSQQTGQRRIVRAKGKVIFDAEGTATRFSGTLQDVTDDVEMEKRKDEFISVASHELKTPITSLNASLQILQKLVKDEPVSDKFKMFTAKAGNNLNKLVHLLDDLLNVTKIQQGQLALSKNRFNLTELVKDSCDHISQGNDHEITVTGEDELFVYADYRRIDQVLVNFIGNAIKYSPQSRKIDVVLERSGDDAKVIVKDYGIGINPEKLPHLFDRYYRVDALGHQFSGLGLGLYISSDIIKRHDGNIGVDSQWGEGSQFWFTLPID</sequence>
<evidence type="ECO:0000256" key="6">
    <source>
        <dbReference type="ARBA" id="ARBA00023012"/>
    </source>
</evidence>
<keyword evidence="6" id="KW-0902">Two-component regulatory system</keyword>
<proteinExistence type="predicted"/>
<dbReference type="InterPro" id="IPR003594">
    <property type="entry name" value="HATPase_dom"/>
</dbReference>
<keyword evidence="4" id="KW-0808">Transferase</keyword>
<comment type="catalytic activity">
    <reaction evidence="1">
        <text>ATP + protein L-histidine = ADP + protein N-phospho-L-histidine.</text>
        <dbReference type="EC" id="2.7.13.3"/>
    </reaction>
</comment>
<keyword evidence="10" id="KW-1185">Reference proteome</keyword>
<dbReference type="PRINTS" id="PR00344">
    <property type="entry name" value="BCTRLSENSOR"/>
</dbReference>
<protein>
    <recommendedName>
        <fullName evidence="2">histidine kinase</fullName>
        <ecNumber evidence="2">2.7.13.3</ecNumber>
    </recommendedName>
</protein>
<dbReference type="PROSITE" id="PS50109">
    <property type="entry name" value="HIS_KIN"/>
    <property type="match status" value="1"/>
</dbReference>
<keyword evidence="3" id="KW-0597">Phosphoprotein</keyword>
<dbReference type="Gene3D" id="2.10.70.100">
    <property type="match status" value="1"/>
</dbReference>
<dbReference type="EC" id="2.7.13.3" evidence="2"/>
<dbReference type="InterPro" id="IPR013655">
    <property type="entry name" value="PAS_fold_3"/>
</dbReference>
<dbReference type="PANTHER" id="PTHR45453">
    <property type="entry name" value="PHOSPHATE REGULON SENSOR PROTEIN PHOR"/>
    <property type="match status" value="1"/>
</dbReference>
<dbReference type="SUPFAM" id="SSF55874">
    <property type="entry name" value="ATPase domain of HSP90 chaperone/DNA topoisomerase II/histidine kinase"/>
    <property type="match status" value="1"/>
</dbReference>
<dbReference type="SUPFAM" id="SSF47384">
    <property type="entry name" value="Homodimeric domain of signal transducing histidine kinase"/>
    <property type="match status" value="1"/>
</dbReference>
<gene>
    <name evidence="9" type="ORF">D0C36_01625</name>
</gene>
<dbReference type="GO" id="GO:0000155">
    <property type="term" value="F:phosphorelay sensor kinase activity"/>
    <property type="evidence" value="ECO:0007669"/>
    <property type="project" value="InterPro"/>
</dbReference>
<dbReference type="EMBL" id="QWDC01000001">
    <property type="protein sequence ID" value="RFZ94282.1"/>
    <property type="molecule type" value="Genomic_DNA"/>
</dbReference>
<evidence type="ECO:0000256" key="5">
    <source>
        <dbReference type="ARBA" id="ARBA00022777"/>
    </source>
</evidence>
<dbReference type="SMART" id="SM00387">
    <property type="entry name" value="HATPase_c"/>
    <property type="match status" value="1"/>
</dbReference>
<dbReference type="Pfam" id="PF00512">
    <property type="entry name" value="HisKA"/>
    <property type="match status" value="1"/>
</dbReference>
<dbReference type="AlphaFoldDB" id="A0A372NW91"/>
<comment type="caution">
    <text evidence="9">The sequence shown here is derived from an EMBL/GenBank/DDBJ whole genome shotgun (WGS) entry which is preliminary data.</text>
</comment>
<evidence type="ECO:0000256" key="3">
    <source>
        <dbReference type="ARBA" id="ARBA00022553"/>
    </source>
</evidence>
<dbReference type="InterPro" id="IPR005467">
    <property type="entry name" value="His_kinase_dom"/>
</dbReference>
<evidence type="ECO:0000256" key="1">
    <source>
        <dbReference type="ARBA" id="ARBA00000085"/>
    </source>
</evidence>
<dbReference type="RefSeq" id="WP_117389847.1">
    <property type="nucleotide sequence ID" value="NZ_QWDC01000001.1"/>
</dbReference>
<accession>A0A372NW91</accession>
<dbReference type="Gene3D" id="1.10.287.130">
    <property type="match status" value="1"/>
</dbReference>
<evidence type="ECO:0000256" key="4">
    <source>
        <dbReference type="ARBA" id="ARBA00022679"/>
    </source>
</evidence>
<evidence type="ECO:0000313" key="10">
    <source>
        <dbReference type="Proteomes" id="UP000264217"/>
    </source>
</evidence>
<dbReference type="InterPro" id="IPR050351">
    <property type="entry name" value="BphY/WalK/GraS-like"/>
</dbReference>
<dbReference type="Proteomes" id="UP000264217">
    <property type="component" value="Unassembled WGS sequence"/>
</dbReference>
<evidence type="ECO:0000313" key="9">
    <source>
        <dbReference type="EMBL" id="RFZ94282.1"/>
    </source>
</evidence>
<dbReference type="InterPro" id="IPR035965">
    <property type="entry name" value="PAS-like_dom_sf"/>
</dbReference>
<feature type="domain" description="Histidine kinase" evidence="7">
    <location>
        <begin position="307"/>
        <end position="521"/>
    </location>
</feature>
<evidence type="ECO:0000256" key="2">
    <source>
        <dbReference type="ARBA" id="ARBA00012438"/>
    </source>
</evidence>
<dbReference type="Gene3D" id="3.30.565.10">
    <property type="entry name" value="Histidine kinase-like ATPase, C-terminal domain"/>
    <property type="match status" value="1"/>
</dbReference>
<dbReference type="GO" id="GO:0005886">
    <property type="term" value="C:plasma membrane"/>
    <property type="evidence" value="ECO:0007669"/>
    <property type="project" value="TreeGrafter"/>
</dbReference>
<organism evidence="9 10">
    <name type="scientific">Mucilaginibacter conchicola</name>
    <dbReference type="NCBI Taxonomy" id="2303333"/>
    <lineage>
        <taxon>Bacteria</taxon>
        <taxon>Pseudomonadati</taxon>
        <taxon>Bacteroidota</taxon>
        <taxon>Sphingobacteriia</taxon>
        <taxon>Sphingobacteriales</taxon>
        <taxon>Sphingobacteriaceae</taxon>
        <taxon>Mucilaginibacter</taxon>
    </lineage>
</organism>
<keyword evidence="5" id="KW-0418">Kinase</keyword>
<dbReference type="SMART" id="SM00388">
    <property type="entry name" value="HisKA"/>
    <property type="match status" value="1"/>
</dbReference>
<dbReference type="OrthoDB" id="9813151at2"/>
<evidence type="ECO:0000259" key="7">
    <source>
        <dbReference type="PROSITE" id="PS50109"/>
    </source>
</evidence>
<dbReference type="CDD" id="cd00082">
    <property type="entry name" value="HisKA"/>
    <property type="match status" value="1"/>
</dbReference>
<dbReference type="Gene3D" id="3.30.450.20">
    <property type="entry name" value="PAS domain"/>
    <property type="match status" value="2"/>
</dbReference>
<dbReference type="InterPro" id="IPR036097">
    <property type="entry name" value="HisK_dim/P_sf"/>
</dbReference>
<evidence type="ECO:0000259" key="8">
    <source>
        <dbReference type="PROSITE" id="PS50113"/>
    </source>
</evidence>
<feature type="domain" description="PAC" evidence="8">
    <location>
        <begin position="250"/>
        <end position="303"/>
    </location>
</feature>
<dbReference type="PANTHER" id="PTHR45453:SF1">
    <property type="entry name" value="PHOSPHATE REGULON SENSOR PROTEIN PHOR"/>
    <property type="match status" value="1"/>
</dbReference>
<dbReference type="SUPFAM" id="SSF55785">
    <property type="entry name" value="PYP-like sensor domain (PAS domain)"/>
    <property type="match status" value="1"/>
</dbReference>